<keyword evidence="3" id="KW-0815">Transposition</keyword>
<evidence type="ECO:0000256" key="4">
    <source>
        <dbReference type="ARBA" id="ARBA00023125"/>
    </source>
</evidence>
<proteinExistence type="inferred from homology"/>
<dbReference type="GO" id="GO:0006313">
    <property type="term" value="P:DNA transposition"/>
    <property type="evidence" value="ECO:0007669"/>
    <property type="project" value="InterPro"/>
</dbReference>
<evidence type="ECO:0000256" key="1">
    <source>
        <dbReference type="ARBA" id="ARBA00002190"/>
    </source>
</evidence>
<comment type="function">
    <text evidence="1">Required for the transposition of the insertion element.</text>
</comment>
<reference evidence="7" key="1">
    <citation type="submission" date="2016-04" db="EMBL/GenBank/DDBJ databases">
        <authorList>
            <person name="Tagini F."/>
        </authorList>
    </citation>
    <scope>NUCLEOTIDE SEQUENCE [LARGE SCALE GENOMIC DNA]</scope>
    <source>
        <strain evidence="7">CHUV0807</strain>
    </source>
</reference>
<evidence type="ECO:0000313" key="7">
    <source>
        <dbReference type="Proteomes" id="UP000190837"/>
    </source>
</evidence>
<comment type="similarity">
    <text evidence="2">Belongs to the transposase mutator family.</text>
</comment>
<dbReference type="EMBL" id="FKLO01000019">
    <property type="protein sequence ID" value="SAM58247.1"/>
    <property type="molecule type" value="Genomic_DNA"/>
</dbReference>
<protein>
    <recommendedName>
        <fullName evidence="8">Mutator family transposase</fullName>
    </recommendedName>
</protein>
<dbReference type="InterPro" id="IPR001207">
    <property type="entry name" value="Transposase_mutator"/>
</dbReference>
<dbReference type="GO" id="GO:0004803">
    <property type="term" value="F:transposase activity"/>
    <property type="evidence" value="ECO:0007669"/>
    <property type="project" value="InterPro"/>
</dbReference>
<evidence type="ECO:0008006" key="8">
    <source>
        <dbReference type="Google" id="ProtNLM"/>
    </source>
</evidence>
<dbReference type="Pfam" id="PF00872">
    <property type="entry name" value="Transposase_mut"/>
    <property type="match status" value="1"/>
</dbReference>
<accession>A0A1C3H2D9</accession>
<gene>
    <name evidence="6" type="ORF">CHUV0807_0428</name>
</gene>
<dbReference type="GO" id="GO:0003677">
    <property type="term" value="F:DNA binding"/>
    <property type="evidence" value="ECO:0007669"/>
    <property type="project" value="UniProtKB-KW"/>
</dbReference>
<name>A0A1C3H2D9_9GAMM</name>
<keyword evidence="5" id="KW-0233">DNA recombination</keyword>
<evidence type="ECO:0000256" key="3">
    <source>
        <dbReference type="ARBA" id="ARBA00022578"/>
    </source>
</evidence>
<evidence type="ECO:0000256" key="5">
    <source>
        <dbReference type="ARBA" id="ARBA00023172"/>
    </source>
</evidence>
<keyword evidence="4" id="KW-0238">DNA-binding</keyword>
<organism evidence="6 7">
    <name type="scientific">Cardiobacterium hominis</name>
    <dbReference type="NCBI Taxonomy" id="2718"/>
    <lineage>
        <taxon>Bacteria</taxon>
        <taxon>Pseudomonadati</taxon>
        <taxon>Pseudomonadota</taxon>
        <taxon>Gammaproteobacteria</taxon>
        <taxon>Cardiobacteriales</taxon>
        <taxon>Cardiobacteriaceae</taxon>
        <taxon>Cardiobacterium</taxon>
    </lineage>
</organism>
<dbReference type="Proteomes" id="UP000190837">
    <property type="component" value="Unassembled WGS sequence"/>
</dbReference>
<evidence type="ECO:0000256" key="2">
    <source>
        <dbReference type="ARBA" id="ARBA00010961"/>
    </source>
</evidence>
<sequence>MQIRERYPLPEKANIIMDTTYFGRSFGVMVLMDSISQQALSVDEVKYETNALYTAALNELREKGVEIQSIVCDGRKGLLQMFPEIPAQLCQFHQVKTVSRYLTRNPKTAAGKALWRLTLTLKGSGKTAFQGALQAWFGQREGFLNERTVNEETGSSHYTHKTLRSAYLSLKRNLDYLFTFEAYPVLGMCNTTNLLDGRFADLKRKLGCHHGMKRENKVKFIKDYFAMPDDG</sequence>
<evidence type="ECO:0000313" key="6">
    <source>
        <dbReference type="EMBL" id="SAM58247.1"/>
    </source>
</evidence>
<dbReference type="AlphaFoldDB" id="A0A1C3H2D9"/>